<feature type="transmembrane region" description="Helical" evidence="7">
    <location>
        <begin position="310"/>
        <end position="333"/>
    </location>
</feature>
<dbReference type="PROSITE" id="PS50222">
    <property type="entry name" value="EF_HAND_2"/>
    <property type="match status" value="2"/>
</dbReference>
<dbReference type="InterPro" id="IPR011992">
    <property type="entry name" value="EF-hand-dom_pair"/>
</dbReference>
<dbReference type="Proteomes" id="UP001178507">
    <property type="component" value="Unassembled WGS sequence"/>
</dbReference>
<feature type="compositionally biased region" description="Low complexity" evidence="6">
    <location>
        <begin position="19"/>
        <end position="30"/>
    </location>
</feature>
<feature type="transmembrane region" description="Helical" evidence="7">
    <location>
        <begin position="129"/>
        <end position="152"/>
    </location>
</feature>
<feature type="transmembrane region" description="Helical" evidence="7">
    <location>
        <begin position="101"/>
        <end position="123"/>
    </location>
</feature>
<evidence type="ECO:0000313" key="9">
    <source>
        <dbReference type="EMBL" id="CAJ1380828.1"/>
    </source>
</evidence>
<dbReference type="Pfam" id="PF00520">
    <property type="entry name" value="Ion_trans"/>
    <property type="match status" value="1"/>
</dbReference>
<dbReference type="GO" id="GO:0016020">
    <property type="term" value="C:membrane"/>
    <property type="evidence" value="ECO:0007669"/>
    <property type="project" value="UniProtKB-SubCell"/>
</dbReference>
<dbReference type="PANTHER" id="PTHR46726:SF1">
    <property type="entry name" value="TWO-PORE CALCIUM CHANNEL 3"/>
    <property type="match status" value="1"/>
</dbReference>
<dbReference type="InterPro" id="IPR005821">
    <property type="entry name" value="Ion_trans_dom"/>
</dbReference>
<dbReference type="InterPro" id="IPR002048">
    <property type="entry name" value="EF_hand_dom"/>
</dbReference>
<evidence type="ECO:0000313" key="10">
    <source>
        <dbReference type="Proteomes" id="UP001178507"/>
    </source>
</evidence>
<reference evidence="9" key="1">
    <citation type="submission" date="2023-08" db="EMBL/GenBank/DDBJ databases">
        <authorList>
            <person name="Chen Y."/>
            <person name="Shah S."/>
            <person name="Dougan E. K."/>
            <person name="Thang M."/>
            <person name="Chan C."/>
        </authorList>
    </citation>
    <scope>NUCLEOTIDE SEQUENCE</scope>
</reference>
<organism evidence="9 10">
    <name type="scientific">Effrenium voratum</name>
    <dbReference type="NCBI Taxonomy" id="2562239"/>
    <lineage>
        <taxon>Eukaryota</taxon>
        <taxon>Sar</taxon>
        <taxon>Alveolata</taxon>
        <taxon>Dinophyceae</taxon>
        <taxon>Suessiales</taxon>
        <taxon>Symbiodiniaceae</taxon>
        <taxon>Effrenium</taxon>
    </lineage>
</organism>
<comment type="subcellular location">
    <subcellularLocation>
        <location evidence="1">Membrane</location>
        <topology evidence="1">Multi-pass membrane protein</topology>
    </subcellularLocation>
</comment>
<keyword evidence="4 7" id="KW-1133">Transmembrane helix</keyword>
<dbReference type="GO" id="GO:0005216">
    <property type="term" value="F:monoatomic ion channel activity"/>
    <property type="evidence" value="ECO:0007669"/>
    <property type="project" value="InterPro"/>
</dbReference>
<dbReference type="Gene3D" id="1.10.287.70">
    <property type="match status" value="1"/>
</dbReference>
<dbReference type="Gene3D" id="1.10.238.10">
    <property type="entry name" value="EF-hand"/>
    <property type="match status" value="1"/>
</dbReference>
<evidence type="ECO:0000256" key="2">
    <source>
        <dbReference type="ARBA" id="ARBA00022692"/>
    </source>
</evidence>
<dbReference type="Gene3D" id="1.20.120.350">
    <property type="entry name" value="Voltage-gated potassium channels. Chain C"/>
    <property type="match status" value="1"/>
</dbReference>
<dbReference type="InterPro" id="IPR027359">
    <property type="entry name" value="Volt_channel_dom_sf"/>
</dbReference>
<dbReference type="AlphaFoldDB" id="A0AA36I609"/>
<dbReference type="GO" id="GO:0005509">
    <property type="term" value="F:calcium ion binding"/>
    <property type="evidence" value="ECO:0007669"/>
    <property type="project" value="InterPro"/>
</dbReference>
<dbReference type="SUPFAM" id="SSF47473">
    <property type="entry name" value="EF-hand"/>
    <property type="match status" value="1"/>
</dbReference>
<dbReference type="PROSITE" id="PS00018">
    <property type="entry name" value="EF_HAND_1"/>
    <property type="match status" value="1"/>
</dbReference>
<dbReference type="SUPFAM" id="SSF81324">
    <property type="entry name" value="Voltage-gated potassium channels"/>
    <property type="match status" value="1"/>
</dbReference>
<feature type="region of interest" description="Disordered" evidence="6">
    <location>
        <begin position="574"/>
        <end position="630"/>
    </location>
</feature>
<feature type="transmembrane region" description="Helical" evidence="7">
    <location>
        <begin position="229"/>
        <end position="249"/>
    </location>
</feature>
<evidence type="ECO:0000256" key="7">
    <source>
        <dbReference type="SAM" id="Phobius"/>
    </source>
</evidence>
<dbReference type="SMART" id="SM00054">
    <property type="entry name" value="EFh"/>
    <property type="match status" value="2"/>
</dbReference>
<feature type="domain" description="EF-hand" evidence="8">
    <location>
        <begin position="401"/>
        <end position="436"/>
    </location>
</feature>
<dbReference type="InterPro" id="IPR018247">
    <property type="entry name" value="EF_Hand_1_Ca_BS"/>
</dbReference>
<dbReference type="EMBL" id="CAUJNA010000750">
    <property type="protein sequence ID" value="CAJ1380828.1"/>
    <property type="molecule type" value="Genomic_DNA"/>
</dbReference>
<evidence type="ECO:0000256" key="3">
    <source>
        <dbReference type="ARBA" id="ARBA00022837"/>
    </source>
</evidence>
<evidence type="ECO:0000256" key="5">
    <source>
        <dbReference type="ARBA" id="ARBA00023136"/>
    </source>
</evidence>
<sequence length="630" mass="70888">MTDAPPGAHMTPENLTFESSSPARTTSSRTGVRWEPAKMEDMQKALHLLQESGGNVVSGFVQVDHTAMEMSEQVDFAWGGPRVRRARNCLFRYSQSFPCRFLLGITIILDVYLGCSEIDLVAASAAVPAWILAVSGCCLAVYFLEVSAALFIRGWKALHNAWTLVNIAALVQGLCDLLARAAFPNPELLQAFRIVRVLRIARILPIFERFRLLREMRKLVRMMVSCCRALFWSFVFCFVVMTFWSLMAVELVRPHMLGLDAGPALEGCYLCSRNLDSIMTANLLLFNVVIAGDGWDNAVAPVILNHPWTAVIFIGAFLTIFFGVLNLVVAVVVDEFAEARQKDFISMAQEMDESTQRDFKFLEKIFQRIDEDSSGAVDFEELLNGARKVPEFRHRLRVMDIDESDLRQLFAMLDKDGTGTIQPSHFISALSRWLHDSKTASRFVKYNLMKAMEQQNEMGDKLLARMDRMEKRFRMLFEDFSDRTTSNVEALNSEPEVLKEAVHQDSAPEAQLKPSELKELVRGQLGEVSGSLAGTALQQAERVLQQSLQSALRLLQEAILEDAPMLLREQDPSAVDMQDAGPPSSSRPGPFLSEDFDKERSAFQEQVSDSKQPDSRGLIGSLRWHRIQET</sequence>
<accession>A0AA36I609</accession>
<comment type="caution">
    <text evidence="9">The sequence shown here is derived from an EMBL/GenBank/DDBJ whole genome shotgun (WGS) entry which is preliminary data.</text>
</comment>
<proteinExistence type="predicted"/>
<keyword evidence="10" id="KW-1185">Reference proteome</keyword>
<feature type="region of interest" description="Disordered" evidence="6">
    <location>
        <begin position="1"/>
        <end position="32"/>
    </location>
</feature>
<feature type="domain" description="EF-hand" evidence="8">
    <location>
        <begin position="357"/>
        <end position="392"/>
    </location>
</feature>
<evidence type="ECO:0000256" key="4">
    <source>
        <dbReference type="ARBA" id="ARBA00022989"/>
    </source>
</evidence>
<keyword evidence="5 7" id="KW-0472">Membrane</keyword>
<keyword evidence="3" id="KW-0106">Calcium</keyword>
<name>A0AA36I609_9DINO</name>
<gene>
    <name evidence="9" type="ORF">EVOR1521_LOCUS8672</name>
</gene>
<protein>
    <recommendedName>
        <fullName evidence="8">EF-hand domain-containing protein</fullName>
    </recommendedName>
</protein>
<evidence type="ECO:0000256" key="6">
    <source>
        <dbReference type="SAM" id="MobiDB-lite"/>
    </source>
</evidence>
<dbReference type="PANTHER" id="PTHR46726">
    <property type="entry name" value="TWO PORE CHANNEL 3"/>
    <property type="match status" value="1"/>
</dbReference>
<keyword evidence="2 7" id="KW-0812">Transmembrane</keyword>
<evidence type="ECO:0000256" key="1">
    <source>
        <dbReference type="ARBA" id="ARBA00004141"/>
    </source>
</evidence>
<dbReference type="CDD" id="cd00051">
    <property type="entry name" value="EFh"/>
    <property type="match status" value="1"/>
</dbReference>
<evidence type="ECO:0000259" key="8">
    <source>
        <dbReference type="PROSITE" id="PS50222"/>
    </source>
</evidence>